<dbReference type="RefSeq" id="WP_183589592.1">
    <property type="nucleotide sequence ID" value="NZ_JACHCA010000018.1"/>
</dbReference>
<organism evidence="2 3">
    <name type="scientific">Mucilaginibacter lappiensis</name>
    <dbReference type="NCBI Taxonomy" id="354630"/>
    <lineage>
        <taxon>Bacteria</taxon>
        <taxon>Pseudomonadati</taxon>
        <taxon>Bacteroidota</taxon>
        <taxon>Sphingobacteriia</taxon>
        <taxon>Sphingobacteriales</taxon>
        <taxon>Sphingobacteriaceae</taxon>
        <taxon>Mucilaginibacter</taxon>
    </lineage>
</organism>
<proteinExistence type="predicted"/>
<dbReference type="EMBL" id="JACHCA010000018">
    <property type="protein sequence ID" value="MBB6130944.1"/>
    <property type="molecule type" value="Genomic_DNA"/>
</dbReference>
<dbReference type="InterPro" id="IPR026820">
    <property type="entry name" value="VioB/RebD_dom"/>
</dbReference>
<dbReference type="Gene3D" id="1.20.1260.10">
    <property type="match status" value="1"/>
</dbReference>
<dbReference type="InterPro" id="IPR012347">
    <property type="entry name" value="Ferritin-like"/>
</dbReference>
<reference evidence="2 3" key="1">
    <citation type="submission" date="2020-08" db="EMBL/GenBank/DDBJ databases">
        <title>Genomic Encyclopedia of Type Strains, Phase IV (KMG-V): Genome sequencing to study the core and pangenomes of soil and plant-associated prokaryotes.</title>
        <authorList>
            <person name="Whitman W."/>
        </authorList>
    </citation>
    <scope>NUCLEOTIDE SEQUENCE [LARGE SCALE GENOMIC DNA]</scope>
    <source>
        <strain evidence="2 3">MP601</strain>
    </source>
</reference>
<comment type="caution">
    <text evidence="2">The sequence shown here is derived from an EMBL/GenBank/DDBJ whole genome shotgun (WGS) entry which is preliminary data.</text>
</comment>
<feature type="domain" description="Iminophenyl-pyruvate dimer synthase" evidence="1">
    <location>
        <begin position="59"/>
        <end position="289"/>
    </location>
</feature>
<gene>
    <name evidence="2" type="ORF">HDF22_005090</name>
</gene>
<accession>A0A841JKF8</accession>
<name>A0A841JKF8_9SPHI</name>
<protein>
    <recommendedName>
        <fullName evidence="1">Iminophenyl-pyruvate dimer synthase domain-containing protein</fullName>
    </recommendedName>
</protein>
<dbReference type="Proteomes" id="UP000548326">
    <property type="component" value="Unassembled WGS sequence"/>
</dbReference>
<sequence length="489" mass="54927">MQNLDRFLKPVFERAENLKSTNLLKNADGGPLPGSKEKVEIPYEFSAKDYLAFLLSINAEIEHGLMLQYLYAGYSMGGEQVVLPEHQEKVRNWKELILGVAKEEMGHFISVQNILKVIGAPLNFGRTDYPWDTPFYPFPFTLEPLTLKSLAKYVYAESPEHWIDSDNATARKVKELVHAQTADPHRVGALFKVMMEIVKDTEQIPDSLFQSNSFPYQAKFDEWGRSYTGSQGNASPDGSRKAPDVLVLPLTCRDDAYNALMEISEQGEAPKSVDDGGKPSHFNRFLQVFEELSDIMKDFPDFQPARKVAINPFIPGKDAHGNLLPSVNVDTDEEQDAITNPEARAWGHLLNVRYHLLLNYLAHSFVLDDGFNGNGAVSARATIINATFGEMYNLRSISHVMVQLPLNLEGEGNINAGPPFTIPYTLNLPMGEHNRWIGHQNLLEASATIVSDLLKWVKSENNQRYLHALTESDEKLLQIISKLTNPTNL</sequence>
<evidence type="ECO:0000313" key="2">
    <source>
        <dbReference type="EMBL" id="MBB6130944.1"/>
    </source>
</evidence>
<evidence type="ECO:0000313" key="3">
    <source>
        <dbReference type="Proteomes" id="UP000548326"/>
    </source>
</evidence>
<dbReference type="Pfam" id="PF12902">
    <property type="entry name" value="Ferritin-like"/>
    <property type="match status" value="1"/>
</dbReference>
<dbReference type="AlphaFoldDB" id="A0A841JKF8"/>
<evidence type="ECO:0000259" key="1">
    <source>
        <dbReference type="Pfam" id="PF12902"/>
    </source>
</evidence>